<feature type="transmembrane region" description="Helical" evidence="7">
    <location>
        <begin position="197"/>
        <end position="216"/>
    </location>
</feature>
<keyword evidence="4 7" id="KW-0812">Transmembrane</keyword>
<dbReference type="InterPro" id="IPR011701">
    <property type="entry name" value="MFS"/>
</dbReference>
<name>A0ABQ5T474_9ACTN</name>
<reference evidence="9" key="2">
    <citation type="submission" date="2023-01" db="EMBL/GenBank/DDBJ databases">
        <authorList>
            <person name="Sun Q."/>
            <person name="Evtushenko L."/>
        </authorList>
    </citation>
    <scope>NUCLEOTIDE SEQUENCE</scope>
    <source>
        <strain evidence="9">VKM Ac-1246</strain>
    </source>
</reference>
<evidence type="ECO:0000256" key="1">
    <source>
        <dbReference type="ARBA" id="ARBA00004651"/>
    </source>
</evidence>
<accession>A0ABQ5T474</accession>
<keyword evidence="2" id="KW-0813">Transport</keyword>
<dbReference type="PROSITE" id="PS50850">
    <property type="entry name" value="MFS"/>
    <property type="match status" value="1"/>
</dbReference>
<dbReference type="PANTHER" id="PTHR43045:SF1">
    <property type="entry name" value="SHIKIMATE TRANSPORTER"/>
    <property type="match status" value="1"/>
</dbReference>
<dbReference type="InterPro" id="IPR036259">
    <property type="entry name" value="MFS_trans_sf"/>
</dbReference>
<feature type="transmembrane region" description="Helical" evidence="7">
    <location>
        <begin position="127"/>
        <end position="151"/>
    </location>
</feature>
<protein>
    <submittedName>
        <fullName evidence="9">MFS transporter</fullName>
    </submittedName>
</protein>
<feature type="transmembrane region" description="Helical" evidence="7">
    <location>
        <begin position="61"/>
        <end position="85"/>
    </location>
</feature>
<evidence type="ECO:0000256" key="4">
    <source>
        <dbReference type="ARBA" id="ARBA00022692"/>
    </source>
</evidence>
<feature type="transmembrane region" description="Helical" evidence="7">
    <location>
        <begin position="263"/>
        <end position="280"/>
    </location>
</feature>
<evidence type="ECO:0000259" key="8">
    <source>
        <dbReference type="PROSITE" id="PS50850"/>
    </source>
</evidence>
<dbReference type="PROSITE" id="PS00217">
    <property type="entry name" value="SUGAR_TRANSPORT_2"/>
    <property type="match status" value="1"/>
</dbReference>
<dbReference type="SUPFAM" id="SSF103473">
    <property type="entry name" value="MFS general substrate transporter"/>
    <property type="match status" value="1"/>
</dbReference>
<dbReference type="EMBL" id="BSEL01000012">
    <property type="protein sequence ID" value="GLJ70532.1"/>
    <property type="molecule type" value="Genomic_DNA"/>
</dbReference>
<feature type="domain" description="Major facilitator superfamily (MFS) profile" evidence="8">
    <location>
        <begin position="24"/>
        <end position="434"/>
    </location>
</feature>
<evidence type="ECO:0000256" key="7">
    <source>
        <dbReference type="SAM" id="Phobius"/>
    </source>
</evidence>
<feature type="transmembrane region" description="Helical" evidence="7">
    <location>
        <begin position="21"/>
        <end position="41"/>
    </location>
</feature>
<dbReference type="Pfam" id="PF07690">
    <property type="entry name" value="MFS_1"/>
    <property type="match status" value="1"/>
</dbReference>
<dbReference type="PANTHER" id="PTHR43045">
    <property type="entry name" value="SHIKIMATE TRANSPORTER"/>
    <property type="match status" value="1"/>
</dbReference>
<proteinExistence type="predicted"/>
<organism evidence="9 10">
    <name type="scientific">Nocardioides luteus</name>
    <dbReference type="NCBI Taxonomy" id="1844"/>
    <lineage>
        <taxon>Bacteria</taxon>
        <taxon>Bacillati</taxon>
        <taxon>Actinomycetota</taxon>
        <taxon>Actinomycetes</taxon>
        <taxon>Propionibacteriales</taxon>
        <taxon>Nocardioidaceae</taxon>
        <taxon>Nocardioides</taxon>
    </lineage>
</organism>
<comment type="subcellular location">
    <subcellularLocation>
        <location evidence="1">Cell membrane</location>
        <topology evidence="1">Multi-pass membrane protein</topology>
    </subcellularLocation>
</comment>
<dbReference type="InterPro" id="IPR020846">
    <property type="entry name" value="MFS_dom"/>
</dbReference>
<comment type="caution">
    <text evidence="9">The sequence shown here is derived from an EMBL/GenBank/DDBJ whole genome shotgun (WGS) entry which is preliminary data.</text>
</comment>
<feature type="transmembrane region" description="Helical" evidence="7">
    <location>
        <begin position="97"/>
        <end position="115"/>
    </location>
</feature>
<dbReference type="Proteomes" id="UP001142292">
    <property type="component" value="Unassembled WGS sequence"/>
</dbReference>
<evidence type="ECO:0000313" key="10">
    <source>
        <dbReference type="Proteomes" id="UP001142292"/>
    </source>
</evidence>
<evidence type="ECO:0000256" key="3">
    <source>
        <dbReference type="ARBA" id="ARBA00022475"/>
    </source>
</evidence>
<evidence type="ECO:0000256" key="5">
    <source>
        <dbReference type="ARBA" id="ARBA00022989"/>
    </source>
</evidence>
<keyword evidence="5 7" id="KW-1133">Transmembrane helix</keyword>
<evidence type="ECO:0000313" key="9">
    <source>
        <dbReference type="EMBL" id="GLJ70532.1"/>
    </source>
</evidence>
<evidence type="ECO:0000256" key="6">
    <source>
        <dbReference type="ARBA" id="ARBA00023136"/>
    </source>
</evidence>
<feature type="transmembrane region" description="Helical" evidence="7">
    <location>
        <begin position="408"/>
        <end position="429"/>
    </location>
</feature>
<evidence type="ECO:0000256" key="2">
    <source>
        <dbReference type="ARBA" id="ARBA00022448"/>
    </source>
</evidence>
<dbReference type="Gene3D" id="1.20.1250.20">
    <property type="entry name" value="MFS general substrate transporter like domains"/>
    <property type="match status" value="2"/>
</dbReference>
<feature type="transmembrane region" description="Helical" evidence="7">
    <location>
        <begin position="381"/>
        <end position="402"/>
    </location>
</feature>
<keyword evidence="10" id="KW-1185">Reference proteome</keyword>
<keyword evidence="6 7" id="KW-0472">Membrane</keyword>
<feature type="transmembrane region" description="Helical" evidence="7">
    <location>
        <begin position="286"/>
        <end position="309"/>
    </location>
</feature>
<sequence length="443" mass="47074">MSRTTLDQPSKQSRRRSHTSLPVVAGSSLAGTAVEWYDFFLYGTASALVFNTLFFPASDPLVGTILAFATYAVGFLARPVGAIVLGHFGDRHGRRATLIASLVLMGGSTFLIAFLPSYATVGVVAPILLVTLRLVQGFALGGEWGGAVLLVSEHGDEKRRAFYASWPNIGPPLGNLAAAGVLLALNSMLTDEAFLSWGWRIAFGLSALLVVIGLWLRLYVAETPLFEQAQKQSRPKGLPVGVVVRKHWRMVLLAAATRFGENAGFYIYSLFVITYVTKMIHLDQSVALTAVLIGQGAAVVAIPAIAVLADRIGRRPIYLAASAATMVWAFAFFGLLDTRDTTLIVVAVSGGLLIFAAFSAVVGAFFSELFPTEVRYSGVSLAYNLASVLAGSLAPIIAIALYQRFATGYAIAAYLAAMGAVSLVASLIAKETRETNLATVGQD</sequence>
<reference evidence="9" key="1">
    <citation type="journal article" date="2014" name="Int. J. Syst. Evol. Microbiol.">
        <title>Complete genome of a new Firmicutes species belonging to the dominant human colonic microbiota ('Ruminococcus bicirculans') reveals two chromosomes and a selective capacity to utilize plant glucans.</title>
        <authorList>
            <consortium name="NISC Comparative Sequencing Program"/>
            <person name="Wegmann U."/>
            <person name="Louis P."/>
            <person name="Goesmann A."/>
            <person name="Henrissat B."/>
            <person name="Duncan S.H."/>
            <person name="Flint H.J."/>
        </authorList>
    </citation>
    <scope>NUCLEOTIDE SEQUENCE</scope>
    <source>
        <strain evidence="9">VKM Ac-1246</strain>
    </source>
</reference>
<feature type="transmembrane region" description="Helical" evidence="7">
    <location>
        <begin position="342"/>
        <end position="369"/>
    </location>
</feature>
<dbReference type="PROSITE" id="PS00216">
    <property type="entry name" value="SUGAR_TRANSPORT_1"/>
    <property type="match status" value="1"/>
</dbReference>
<dbReference type="CDD" id="cd17369">
    <property type="entry name" value="MFS_ShiA_like"/>
    <property type="match status" value="1"/>
</dbReference>
<dbReference type="RefSeq" id="WP_189120971.1">
    <property type="nucleotide sequence ID" value="NZ_BMRK01000037.1"/>
</dbReference>
<keyword evidence="3" id="KW-1003">Cell membrane</keyword>
<gene>
    <name evidence="9" type="ORF">GCM10017579_45680</name>
</gene>
<feature type="transmembrane region" description="Helical" evidence="7">
    <location>
        <begin position="316"/>
        <end position="336"/>
    </location>
</feature>
<feature type="transmembrane region" description="Helical" evidence="7">
    <location>
        <begin position="163"/>
        <end position="185"/>
    </location>
</feature>
<dbReference type="InterPro" id="IPR005829">
    <property type="entry name" value="Sugar_transporter_CS"/>
</dbReference>